<dbReference type="PANTHER" id="PTHR15949:SF3">
    <property type="entry name" value="TESTIS-EXPRESSED PROTEIN 264"/>
    <property type="match status" value="1"/>
</dbReference>
<sequence length="108" mass="12290">MQHFHILRASGSYSSSKERKLCAFPFIEIYHSDVIDYMVPLSRQTDFFVPEMTEELKAGVKDEDSDEDRGTDITVGRQERGAKREGETFGKGRRVSPGLEPRTAHRGL</sequence>
<reference evidence="2 3" key="1">
    <citation type="submission" date="2021-06" db="EMBL/GenBank/DDBJ databases">
        <authorList>
            <person name="Palmer J.M."/>
        </authorList>
    </citation>
    <scope>NUCLEOTIDE SEQUENCE [LARGE SCALE GENOMIC DNA]</scope>
    <source>
        <strain evidence="2 3">MEX-2019</strain>
        <tissue evidence="2">Muscle</tissue>
    </source>
</reference>
<feature type="region of interest" description="Disordered" evidence="1">
    <location>
        <begin position="58"/>
        <end position="108"/>
    </location>
</feature>
<organism evidence="2 3">
    <name type="scientific">Crenichthys baileyi</name>
    <name type="common">White River springfish</name>
    <dbReference type="NCBI Taxonomy" id="28760"/>
    <lineage>
        <taxon>Eukaryota</taxon>
        <taxon>Metazoa</taxon>
        <taxon>Chordata</taxon>
        <taxon>Craniata</taxon>
        <taxon>Vertebrata</taxon>
        <taxon>Euteleostomi</taxon>
        <taxon>Actinopterygii</taxon>
        <taxon>Neopterygii</taxon>
        <taxon>Teleostei</taxon>
        <taxon>Neoteleostei</taxon>
        <taxon>Acanthomorphata</taxon>
        <taxon>Ovalentaria</taxon>
        <taxon>Atherinomorphae</taxon>
        <taxon>Cyprinodontiformes</taxon>
        <taxon>Goodeidae</taxon>
        <taxon>Crenichthys</taxon>
    </lineage>
</organism>
<dbReference type="AlphaFoldDB" id="A0AAV9QTG0"/>
<name>A0AAV9QTG0_9TELE</name>
<dbReference type="GO" id="GO:0005634">
    <property type="term" value="C:nucleus"/>
    <property type="evidence" value="ECO:0007669"/>
    <property type="project" value="TreeGrafter"/>
</dbReference>
<comment type="caution">
    <text evidence="2">The sequence shown here is derived from an EMBL/GenBank/DDBJ whole genome shotgun (WGS) entry which is preliminary data.</text>
</comment>
<dbReference type="GO" id="GO:0000421">
    <property type="term" value="C:autophagosome membrane"/>
    <property type="evidence" value="ECO:0007669"/>
    <property type="project" value="TreeGrafter"/>
</dbReference>
<evidence type="ECO:0000313" key="3">
    <source>
        <dbReference type="Proteomes" id="UP001311232"/>
    </source>
</evidence>
<dbReference type="GO" id="GO:0005789">
    <property type="term" value="C:endoplasmic reticulum membrane"/>
    <property type="evidence" value="ECO:0007669"/>
    <property type="project" value="TreeGrafter"/>
</dbReference>
<evidence type="ECO:0000256" key="1">
    <source>
        <dbReference type="SAM" id="MobiDB-lite"/>
    </source>
</evidence>
<keyword evidence="3" id="KW-1185">Reference proteome</keyword>
<dbReference type="GO" id="GO:0005657">
    <property type="term" value="C:replication fork"/>
    <property type="evidence" value="ECO:0007669"/>
    <property type="project" value="TreeGrafter"/>
</dbReference>
<proteinExistence type="predicted"/>
<dbReference type="EMBL" id="JAHHUM010002793">
    <property type="protein sequence ID" value="KAK5600766.1"/>
    <property type="molecule type" value="Genomic_DNA"/>
</dbReference>
<accession>A0AAV9QTG0</accession>
<dbReference type="Proteomes" id="UP001311232">
    <property type="component" value="Unassembled WGS sequence"/>
</dbReference>
<dbReference type="PANTHER" id="PTHR15949">
    <property type="entry name" value="TESTIS-EXPRESSED PROTEIN 264"/>
    <property type="match status" value="1"/>
</dbReference>
<protein>
    <submittedName>
        <fullName evidence="2">Uncharacterized protein</fullName>
    </submittedName>
</protein>
<dbReference type="GO" id="GO:0106300">
    <property type="term" value="P:protein-DNA covalent cross-linking repair"/>
    <property type="evidence" value="ECO:0007669"/>
    <property type="project" value="TreeGrafter"/>
</dbReference>
<dbReference type="GO" id="GO:0061709">
    <property type="term" value="P:reticulophagy"/>
    <property type="evidence" value="ECO:0007669"/>
    <property type="project" value="TreeGrafter"/>
</dbReference>
<evidence type="ECO:0000313" key="2">
    <source>
        <dbReference type="EMBL" id="KAK5600766.1"/>
    </source>
</evidence>
<gene>
    <name evidence="2" type="ORF">CRENBAI_010430</name>
</gene>
<feature type="compositionally biased region" description="Basic and acidic residues" evidence="1">
    <location>
        <begin position="77"/>
        <end position="90"/>
    </location>
</feature>